<keyword evidence="6" id="KW-1185">Reference proteome</keyword>
<evidence type="ECO:0000313" key="6">
    <source>
        <dbReference type="Proteomes" id="UP000005206"/>
    </source>
</evidence>
<feature type="domain" description="RFTS" evidence="4">
    <location>
        <begin position="97"/>
        <end position="175"/>
    </location>
</feature>
<reference evidence="5 6" key="1">
    <citation type="journal article" date="2009" name="PLoS Genet.">
        <title>The genome of Nectria haematococca: contribution of supernumerary chromosomes to gene expansion.</title>
        <authorList>
            <person name="Coleman J.J."/>
            <person name="Rounsley S.D."/>
            <person name="Rodriguez-Carres M."/>
            <person name="Kuo A."/>
            <person name="Wasmann C.C."/>
            <person name="Grimwood J."/>
            <person name="Schmutz J."/>
            <person name="Taga M."/>
            <person name="White G.J."/>
            <person name="Zhou S."/>
            <person name="Schwartz D.C."/>
            <person name="Freitag M."/>
            <person name="Ma L.J."/>
            <person name="Danchin E.G."/>
            <person name="Henrissat B."/>
            <person name="Coutinho P.M."/>
            <person name="Nelson D.R."/>
            <person name="Straney D."/>
            <person name="Napoli C.A."/>
            <person name="Barker B.M."/>
            <person name="Gribskov M."/>
            <person name="Rep M."/>
            <person name="Kroken S."/>
            <person name="Molnar I."/>
            <person name="Rensing C."/>
            <person name="Kennell J.C."/>
            <person name="Zamora J."/>
            <person name="Farman M.L."/>
            <person name="Selker E.U."/>
            <person name="Salamov A."/>
            <person name="Shapiro H."/>
            <person name="Pangilinan J."/>
            <person name="Lindquist E."/>
            <person name="Lamers C."/>
            <person name="Grigoriev I.V."/>
            <person name="Geiser D.M."/>
            <person name="Covert S.F."/>
            <person name="Temporini E."/>
            <person name="Vanetten H.D."/>
        </authorList>
    </citation>
    <scope>NUCLEOTIDE SEQUENCE [LARGE SCALE GENOMIC DNA]</scope>
    <source>
        <strain evidence="6">ATCC MYA-4622 / CBS 123669 / FGSC 9596 / NRRL 45880 / 77-13-4</strain>
    </source>
</reference>
<evidence type="ECO:0000256" key="1">
    <source>
        <dbReference type="ARBA" id="ARBA00004123"/>
    </source>
</evidence>
<protein>
    <recommendedName>
        <fullName evidence="4">RFTS domain-containing protein</fullName>
    </recommendedName>
</protein>
<dbReference type="Proteomes" id="UP000005206">
    <property type="component" value="Chromosome 9"/>
</dbReference>
<dbReference type="GeneID" id="9665405"/>
<name>C7YU07_FUSV7</name>
<dbReference type="GO" id="GO:0005634">
    <property type="term" value="C:nucleus"/>
    <property type="evidence" value="ECO:0007669"/>
    <property type="project" value="UniProtKB-SubCell"/>
</dbReference>
<dbReference type="RefSeq" id="XP_003050044.1">
    <property type="nucleotide sequence ID" value="XM_003049998.1"/>
</dbReference>
<gene>
    <name evidence="5" type="ORF">NECHADRAFT_49001</name>
</gene>
<proteinExistence type="predicted"/>
<evidence type="ECO:0000256" key="3">
    <source>
        <dbReference type="SAM" id="MobiDB-lite"/>
    </source>
</evidence>
<dbReference type="InParanoid" id="C7YU07"/>
<feature type="region of interest" description="Disordered" evidence="3">
    <location>
        <begin position="187"/>
        <end position="206"/>
    </location>
</feature>
<feature type="region of interest" description="Disordered" evidence="3">
    <location>
        <begin position="217"/>
        <end position="313"/>
    </location>
</feature>
<dbReference type="InterPro" id="IPR022702">
    <property type="entry name" value="Cytosine_MeTrfase1_RFD"/>
</dbReference>
<feature type="compositionally biased region" description="Basic residues" evidence="3">
    <location>
        <begin position="461"/>
        <end position="474"/>
    </location>
</feature>
<evidence type="ECO:0000259" key="4">
    <source>
        <dbReference type="Pfam" id="PF12047"/>
    </source>
</evidence>
<feature type="compositionally biased region" description="Low complexity" evidence="3">
    <location>
        <begin position="255"/>
        <end position="281"/>
    </location>
</feature>
<dbReference type="HOGENOM" id="CLU_023186_0_0_1"/>
<keyword evidence="2" id="KW-0539">Nucleus</keyword>
<dbReference type="eggNOG" id="ENOG502SK9A">
    <property type="taxonomic scope" value="Eukaryota"/>
</dbReference>
<dbReference type="EMBL" id="GG698900">
    <property type="protein sequence ID" value="EEU44331.1"/>
    <property type="molecule type" value="Genomic_DNA"/>
</dbReference>
<dbReference type="AlphaFoldDB" id="C7YU07"/>
<dbReference type="VEuPathDB" id="FungiDB:NECHADRAFT_49001"/>
<feature type="compositionally biased region" description="Polar residues" evidence="3">
    <location>
        <begin position="286"/>
        <end position="295"/>
    </location>
</feature>
<dbReference type="Pfam" id="PF12047">
    <property type="entry name" value="DNMT1-RFD"/>
    <property type="match status" value="1"/>
</dbReference>
<feature type="region of interest" description="Disordered" evidence="3">
    <location>
        <begin position="418"/>
        <end position="534"/>
    </location>
</feature>
<sequence length="644" mass="71509">MVGRPRRASTSSVETVDEDRILWRQETSVLRTAPVDKIHGPEPVFELQDAVVLNKDGHTLENALHVGTRGPYIIRGTLIIDEPEQKTHLIMRVRHSMPIQVPKSNRYSIGEAGEGNPVIWVEGRCAWYEINPSPAYAPIYDKMCEAASLYYRIMDIYKEKKPKKAKKGKKDQLKELHSVFHEELVEKAEERLKNPPPIARSPSVEAKPAAALVAPSLLSSRTRSGSSAPSVARSNATPELMDVQDSPPRNRSTRSRSITQRETSSTVDLPAPSQPQRSAPAIRQPPSVQSVTRTPSVAPASSEVGGPVSNDDITPFQTVVNGVEWVYDQIGKNRKGMIMPSTLNKLFFSYKFPTFKNGESGCHKIPVEELLHYNAQALLQVLDKDKYSGHEFYSWLQGAAERPFVPVALKPSDLPYRLVPRGSRPRPSKATQPLSEAQGVVTSGLEDDLSSTPRSSPAGKSLRRPGRPSGKKSSLRLTTGSKKRLHSDVDSESEDDESRPKRSHYFSDGDEDMEVDAQASSSEDEVPRDGSQEPIKIVIRADKIPSATPHGPNETWVCEEEDCGYVVRGGDVQECQQRIQRHFEQHENQMDRVSLAVTEGTRGHLPINHLMEKLKKLGEKSQAAQQLAVDGVALPQRIKRNLLV</sequence>
<comment type="subcellular location">
    <subcellularLocation>
        <location evidence="1">Nucleus</location>
    </subcellularLocation>
</comment>
<dbReference type="KEGG" id="nhe:NECHADRAFT_49001"/>
<dbReference type="STRING" id="660122.C7YU07"/>
<organism evidence="5 6">
    <name type="scientific">Fusarium vanettenii (strain ATCC MYA-4622 / CBS 123669 / FGSC 9596 / NRRL 45880 / 77-13-4)</name>
    <name type="common">Fusarium solani subsp. pisi</name>
    <dbReference type="NCBI Taxonomy" id="660122"/>
    <lineage>
        <taxon>Eukaryota</taxon>
        <taxon>Fungi</taxon>
        <taxon>Dikarya</taxon>
        <taxon>Ascomycota</taxon>
        <taxon>Pezizomycotina</taxon>
        <taxon>Sordariomycetes</taxon>
        <taxon>Hypocreomycetidae</taxon>
        <taxon>Hypocreales</taxon>
        <taxon>Nectriaceae</taxon>
        <taxon>Fusarium</taxon>
        <taxon>Fusarium solani species complex</taxon>
        <taxon>Fusarium vanettenii</taxon>
    </lineage>
</organism>
<accession>C7YU07</accession>
<dbReference type="OrthoDB" id="5382953at2759"/>
<evidence type="ECO:0000256" key="2">
    <source>
        <dbReference type="ARBA" id="ARBA00023242"/>
    </source>
</evidence>
<evidence type="ECO:0000313" key="5">
    <source>
        <dbReference type="EMBL" id="EEU44331.1"/>
    </source>
</evidence>
<dbReference type="OMA" id="NGPRDSW"/>
<feature type="compositionally biased region" description="Low complexity" evidence="3">
    <location>
        <begin position="217"/>
        <end position="230"/>
    </location>
</feature>